<comment type="caution">
    <text evidence="3">The sequence shown here is derived from an EMBL/GenBank/DDBJ whole genome shotgun (WGS) entry which is preliminary data.</text>
</comment>
<proteinExistence type="predicted"/>
<dbReference type="InterPro" id="IPR015943">
    <property type="entry name" value="WD40/YVTN_repeat-like_dom_sf"/>
</dbReference>
<dbReference type="SUPFAM" id="SSF81383">
    <property type="entry name" value="F-box domain"/>
    <property type="match status" value="1"/>
</dbReference>
<evidence type="ECO:0000256" key="1">
    <source>
        <dbReference type="SAM" id="MobiDB-lite"/>
    </source>
</evidence>
<dbReference type="InterPro" id="IPR036322">
    <property type="entry name" value="WD40_repeat_dom_sf"/>
</dbReference>
<dbReference type="CDD" id="cd09917">
    <property type="entry name" value="F-box_SF"/>
    <property type="match status" value="1"/>
</dbReference>
<name>A0AAD6GHC1_9EURO</name>
<dbReference type="Gene3D" id="1.20.1280.50">
    <property type="match status" value="1"/>
</dbReference>
<dbReference type="EMBL" id="JAQIZZ010000003">
    <property type="protein sequence ID" value="KAJ5545821.1"/>
    <property type="molecule type" value="Genomic_DNA"/>
</dbReference>
<feature type="region of interest" description="Disordered" evidence="1">
    <location>
        <begin position="448"/>
        <end position="475"/>
    </location>
</feature>
<evidence type="ECO:0000313" key="4">
    <source>
        <dbReference type="Proteomes" id="UP001220324"/>
    </source>
</evidence>
<dbReference type="Pfam" id="PF12937">
    <property type="entry name" value="F-box-like"/>
    <property type="match status" value="1"/>
</dbReference>
<keyword evidence="4" id="KW-1185">Reference proteome</keyword>
<evidence type="ECO:0000313" key="3">
    <source>
        <dbReference type="EMBL" id="KAJ5545821.1"/>
    </source>
</evidence>
<dbReference type="Proteomes" id="UP001220324">
    <property type="component" value="Unassembled WGS sequence"/>
</dbReference>
<dbReference type="PROSITE" id="PS50181">
    <property type="entry name" value="FBOX"/>
    <property type="match status" value="1"/>
</dbReference>
<evidence type="ECO:0000259" key="2">
    <source>
        <dbReference type="PROSITE" id="PS50181"/>
    </source>
</evidence>
<accession>A0AAD6GHC1</accession>
<feature type="compositionally biased region" description="Polar residues" evidence="1">
    <location>
        <begin position="448"/>
        <end position="458"/>
    </location>
</feature>
<dbReference type="InterPro" id="IPR001810">
    <property type="entry name" value="F-box_dom"/>
</dbReference>
<feature type="non-terminal residue" evidence="3">
    <location>
        <position position="594"/>
    </location>
</feature>
<feature type="domain" description="F-box" evidence="2">
    <location>
        <begin position="1"/>
        <end position="48"/>
    </location>
</feature>
<organism evidence="3 4">
    <name type="scientific">Penicillium frequentans</name>
    <dbReference type="NCBI Taxonomy" id="3151616"/>
    <lineage>
        <taxon>Eukaryota</taxon>
        <taxon>Fungi</taxon>
        <taxon>Dikarya</taxon>
        <taxon>Ascomycota</taxon>
        <taxon>Pezizomycotina</taxon>
        <taxon>Eurotiomycetes</taxon>
        <taxon>Eurotiomycetidae</taxon>
        <taxon>Eurotiales</taxon>
        <taxon>Aspergillaceae</taxon>
        <taxon>Penicillium</taxon>
    </lineage>
</organism>
<dbReference type="Gene3D" id="2.130.10.10">
    <property type="entry name" value="YVTN repeat-like/Quinoprotein amine dehydrogenase"/>
    <property type="match status" value="1"/>
</dbReference>
<dbReference type="SUPFAM" id="SSF50978">
    <property type="entry name" value="WD40 repeat-like"/>
    <property type="match status" value="1"/>
</dbReference>
<dbReference type="InterPro" id="IPR036047">
    <property type="entry name" value="F-box-like_dom_sf"/>
</dbReference>
<protein>
    <recommendedName>
        <fullName evidence="2">F-box domain-containing protein</fullName>
    </recommendedName>
</protein>
<gene>
    <name evidence="3" type="ORF">N7494_003406</name>
</gene>
<sequence length="594" mass="66403">MFSELPSEIIVHVTIYLPTISDLANLAQTCQRLHKIVNAEESAIFRSFVQYQFPSIQTPAFWKDAARVLTARSRALDRLGIIGRFVIPPATTVRIGLNEPTRLDNPTLGYRPAIDSYEIWNGERWADRREVLAWGAGHQIVMRTKQSGSRPQEHWVSFNDVEEASSYDDICGLHILQPESDKNTDVEHMIFGRMRGDLVHVALSIDNATHEYKRKFITSGDLLEKTDLENHTMAAHFDNGSVALYQLENDHKKVEPFAWVTVGSEVDGSRRSRYSKLLSASRIAVATGQTENSLSINTVSPDGVYLDRAIGVNSLDAGEQVGRSVHAAVTAIAPLNTHPLAGSPGDVFLATWGDRTIRLHDLRSPNSHEATYQDTTDGNLIYSVLPFGHDRFLAGAAGNAILKIFDLRMSNAYSYLDAHLPSTKTQTSLNPAKRNSAQHPRKDFSMFLSSQIPSSTPRNPRANKRRPYRGPIYTLSTPSPSSPTVYAGVVDAVVRLDFASTDDLTGPTRDWYDYNLDLGVEKGQPSVPVETENVFRLAGYERPDPGDFTTTSKLRHQHGFWYPEQKHINNGAGAGWDRRWEPLEKPGAWRRRDS</sequence>
<dbReference type="AlphaFoldDB" id="A0AAD6GHC1"/>
<reference evidence="3 4" key="1">
    <citation type="journal article" date="2023" name="IMA Fungus">
        <title>Comparative genomic study of the Penicillium genus elucidates a diverse pangenome and 15 lateral gene transfer events.</title>
        <authorList>
            <person name="Petersen C."/>
            <person name="Sorensen T."/>
            <person name="Nielsen M.R."/>
            <person name="Sondergaard T.E."/>
            <person name="Sorensen J.L."/>
            <person name="Fitzpatrick D.A."/>
            <person name="Frisvad J.C."/>
            <person name="Nielsen K.L."/>
        </authorList>
    </citation>
    <scope>NUCLEOTIDE SEQUENCE [LARGE SCALE GENOMIC DNA]</scope>
    <source>
        <strain evidence="3 4">IBT 35679</strain>
    </source>
</reference>